<keyword evidence="3 5" id="KW-0408">Iron</keyword>
<dbReference type="GO" id="GO:0020037">
    <property type="term" value="F:heme binding"/>
    <property type="evidence" value="ECO:0007669"/>
    <property type="project" value="UniProtKB-UniRule"/>
</dbReference>
<evidence type="ECO:0000256" key="3">
    <source>
        <dbReference type="ARBA" id="ARBA00023004"/>
    </source>
</evidence>
<evidence type="ECO:0000256" key="5">
    <source>
        <dbReference type="RuleBase" id="RU362121"/>
    </source>
</evidence>
<sequence length="107" mass="11656">MVLDWQQMLTDGRQPAISSLDSASDGAPKELQHFSLDEVGRHAAADDCWIVVRGRVYDVTSYVEEHPGGLLILKNAGGDATAGFHGPQHPPRVFDVIDDFLIGDLTQ</sequence>
<evidence type="ECO:0000256" key="1">
    <source>
        <dbReference type="ARBA" id="ARBA00022617"/>
    </source>
</evidence>
<feature type="domain" description="Cytochrome b5 heme-binding" evidence="6">
    <location>
        <begin position="31"/>
        <end position="106"/>
    </location>
</feature>
<dbReference type="Proteomes" id="UP001445335">
    <property type="component" value="Unassembled WGS sequence"/>
</dbReference>
<dbReference type="InterPro" id="IPR050668">
    <property type="entry name" value="Cytochrome_b5"/>
</dbReference>
<evidence type="ECO:0000259" key="6">
    <source>
        <dbReference type="PROSITE" id="PS50255"/>
    </source>
</evidence>
<protein>
    <recommendedName>
        <fullName evidence="6">Cytochrome b5 heme-binding domain-containing protein</fullName>
    </recommendedName>
</protein>
<dbReference type="InterPro" id="IPR001199">
    <property type="entry name" value="Cyt_B5-like_heme/steroid-bd"/>
</dbReference>
<proteinExistence type="inferred from homology"/>
<organism evidence="7 8">
    <name type="scientific">Elliptochloris bilobata</name>
    <dbReference type="NCBI Taxonomy" id="381761"/>
    <lineage>
        <taxon>Eukaryota</taxon>
        <taxon>Viridiplantae</taxon>
        <taxon>Chlorophyta</taxon>
        <taxon>core chlorophytes</taxon>
        <taxon>Trebouxiophyceae</taxon>
        <taxon>Trebouxiophyceae incertae sedis</taxon>
        <taxon>Elliptochloris clade</taxon>
        <taxon>Elliptochloris</taxon>
    </lineage>
</organism>
<dbReference type="Pfam" id="PF00173">
    <property type="entry name" value="Cyt-b5"/>
    <property type="match status" value="1"/>
</dbReference>
<dbReference type="PANTHER" id="PTHR19359">
    <property type="entry name" value="CYTOCHROME B5"/>
    <property type="match status" value="1"/>
</dbReference>
<dbReference type="PROSITE" id="PS00191">
    <property type="entry name" value="CYTOCHROME_B5_1"/>
    <property type="match status" value="1"/>
</dbReference>
<comment type="caution">
    <text evidence="7">The sequence shown here is derived from an EMBL/GenBank/DDBJ whole genome shotgun (WGS) entry which is preliminary data.</text>
</comment>
<gene>
    <name evidence="7" type="ORF">WJX81_002360</name>
</gene>
<evidence type="ECO:0000256" key="2">
    <source>
        <dbReference type="ARBA" id="ARBA00022723"/>
    </source>
</evidence>
<dbReference type="SMART" id="SM01117">
    <property type="entry name" value="Cyt-b5"/>
    <property type="match status" value="1"/>
</dbReference>
<keyword evidence="2 5" id="KW-0479">Metal-binding</keyword>
<dbReference type="Gene3D" id="3.10.120.10">
    <property type="entry name" value="Cytochrome b5-like heme/steroid binding domain"/>
    <property type="match status" value="1"/>
</dbReference>
<keyword evidence="8" id="KW-1185">Reference proteome</keyword>
<dbReference type="EMBL" id="JALJOU010000052">
    <property type="protein sequence ID" value="KAK9828087.1"/>
    <property type="molecule type" value="Genomic_DNA"/>
</dbReference>
<evidence type="ECO:0000313" key="8">
    <source>
        <dbReference type="Proteomes" id="UP001445335"/>
    </source>
</evidence>
<reference evidence="7 8" key="1">
    <citation type="journal article" date="2024" name="Nat. Commun.">
        <title>Phylogenomics reveals the evolutionary origins of lichenization in chlorophyte algae.</title>
        <authorList>
            <person name="Puginier C."/>
            <person name="Libourel C."/>
            <person name="Otte J."/>
            <person name="Skaloud P."/>
            <person name="Haon M."/>
            <person name="Grisel S."/>
            <person name="Petersen M."/>
            <person name="Berrin J.G."/>
            <person name="Delaux P.M."/>
            <person name="Dal Grande F."/>
            <person name="Keller J."/>
        </authorList>
    </citation>
    <scope>NUCLEOTIDE SEQUENCE [LARGE SCALE GENOMIC DNA]</scope>
    <source>
        <strain evidence="7 8">SAG 245.80</strain>
    </source>
</reference>
<dbReference type="PRINTS" id="PR00363">
    <property type="entry name" value="CYTOCHROMEB5"/>
</dbReference>
<dbReference type="FunFam" id="3.10.120.10:FF:000007">
    <property type="entry name" value="Sulfite oxidase, mitochondrial"/>
    <property type="match status" value="1"/>
</dbReference>
<dbReference type="AlphaFoldDB" id="A0AAW1R2Z3"/>
<comment type="similarity">
    <text evidence="4 5">Belongs to the cytochrome b5 family.</text>
</comment>
<dbReference type="SUPFAM" id="SSF55856">
    <property type="entry name" value="Cytochrome b5-like heme/steroid binding domain"/>
    <property type="match status" value="1"/>
</dbReference>
<accession>A0AAW1R2Z3</accession>
<evidence type="ECO:0000256" key="4">
    <source>
        <dbReference type="ARBA" id="ARBA00038168"/>
    </source>
</evidence>
<dbReference type="GO" id="GO:0046872">
    <property type="term" value="F:metal ion binding"/>
    <property type="evidence" value="ECO:0007669"/>
    <property type="project" value="UniProtKB-UniRule"/>
</dbReference>
<name>A0AAW1R2Z3_9CHLO</name>
<dbReference type="PANTHER" id="PTHR19359:SF95">
    <property type="entry name" value="CYTOCHROME B5 TYPE B"/>
    <property type="match status" value="1"/>
</dbReference>
<keyword evidence="1 5" id="KW-0349">Heme</keyword>
<evidence type="ECO:0000313" key="7">
    <source>
        <dbReference type="EMBL" id="KAK9828087.1"/>
    </source>
</evidence>
<dbReference type="GO" id="GO:0016020">
    <property type="term" value="C:membrane"/>
    <property type="evidence" value="ECO:0007669"/>
    <property type="project" value="TreeGrafter"/>
</dbReference>
<dbReference type="InterPro" id="IPR036400">
    <property type="entry name" value="Cyt_B5-like_heme/steroid_sf"/>
</dbReference>
<dbReference type="PROSITE" id="PS50255">
    <property type="entry name" value="CYTOCHROME_B5_2"/>
    <property type="match status" value="1"/>
</dbReference>
<dbReference type="InterPro" id="IPR018506">
    <property type="entry name" value="Cyt_B5_heme-BS"/>
</dbReference>